<comment type="caution">
    <text evidence="2">The sequence shown here is derived from an EMBL/GenBank/DDBJ whole genome shotgun (WGS) entry which is preliminary data.</text>
</comment>
<feature type="region of interest" description="Disordered" evidence="1">
    <location>
        <begin position="33"/>
        <end position="96"/>
    </location>
</feature>
<accession>A0A5C6GMY4</accession>
<dbReference type="AlphaFoldDB" id="A0A5C6GMY4"/>
<protein>
    <recommendedName>
        <fullName evidence="4">C2H2-type domain-containing protein</fullName>
    </recommendedName>
</protein>
<evidence type="ECO:0000256" key="1">
    <source>
        <dbReference type="SAM" id="MobiDB-lite"/>
    </source>
</evidence>
<feature type="compositionally biased region" description="Polar residues" evidence="1">
    <location>
        <begin position="33"/>
        <end position="49"/>
    </location>
</feature>
<dbReference type="Gene3D" id="3.30.160.60">
    <property type="entry name" value="Classic Zinc Finger"/>
    <property type="match status" value="1"/>
</dbReference>
<organism evidence="2 3">
    <name type="scientific">Metarhizium rileyi (strain RCEF 4871)</name>
    <name type="common">Nomuraea rileyi</name>
    <dbReference type="NCBI Taxonomy" id="1649241"/>
    <lineage>
        <taxon>Eukaryota</taxon>
        <taxon>Fungi</taxon>
        <taxon>Dikarya</taxon>
        <taxon>Ascomycota</taxon>
        <taxon>Pezizomycotina</taxon>
        <taxon>Sordariomycetes</taxon>
        <taxon>Hypocreomycetidae</taxon>
        <taxon>Hypocreales</taxon>
        <taxon>Clavicipitaceae</taxon>
        <taxon>Metarhizium</taxon>
    </lineage>
</organism>
<proteinExistence type="predicted"/>
<dbReference type="EMBL" id="SBHS01000002">
    <property type="protein sequence ID" value="TWU77866.1"/>
    <property type="molecule type" value="Genomic_DNA"/>
</dbReference>
<evidence type="ECO:0000313" key="2">
    <source>
        <dbReference type="EMBL" id="TWU77866.1"/>
    </source>
</evidence>
<reference evidence="3" key="1">
    <citation type="submission" date="2018-12" db="EMBL/GenBank/DDBJ databases">
        <title>The complete genome of Metarhizium rileyi, a key fungal pathogen of Lepidoptera.</title>
        <authorList>
            <person name="Binneck E."/>
            <person name="Lastra C.C.L."/>
            <person name="Sosa-Gomez D.R."/>
        </authorList>
    </citation>
    <scope>NUCLEOTIDE SEQUENCE [LARGE SCALE GENOMIC DNA]</scope>
    <source>
        <strain evidence="3">Cep018-CH2</strain>
    </source>
</reference>
<evidence type="ECO:0000313" key="3">
    <source>
        <dbReference type="Proteomes" id="UP000317257"/>
    </source>
</evidence>
<dbReference type="Proteomes" id="UP000317257">
    <property type="component" value="Unassembled WGS sequence"/>
</dbReference>
<sequence>MGPRSLFAWPGPLDSASATHSILGTDLGSFISGSDASLTPPSETRSLASSPPRGSMTPEEQEMRRYRDRVRRESKLTTRMRRTDSASYTTSPPPMSLNDVSNAIPLPIYSTAPSISLLAETSTVLQNQSYLSSYNPALQEASHNSHMFTSSPYQQPPTYSMAIDYQGIYSAPGDYSSRTSLSVTHDTATLLYSVPAVQPMTHANSSPEGSHVRVVQSRPKPRCWEHGCNGRQFSTFSNLLRHQREKSGQAAKATCPNCGAEFTRTTARNGHLLHDKFATPAEDASNHECGFEARGSSIAIQYQSLCDKAIYALDLH</sequence>
<name>A0A5C6GMY4_METRR</name>
<feature type="compositionally biased region" description="Basic and acidic residues" evidence="1">
    <location>
        <begin position="61"/>
        <end position="84"/>
    </location>
</feature>
<evidence type="ECO:0008006" key="4">
    <source>
        <dbReference type="Google" id="ProtNLM"/>
    </source>
</evidence>
<gene>
    <name evidence="2" type="ORF">ED733_003747</name>
</gene>